<dbReference type="InterPro" id="IPR050546">
    <property type="entry name" value="Glycosyl_Hydrlase_16"/>
</dbReference>
<evidence type="ECO:0000256" key="3">
    <source>
        <dbReference type="ARBA" id="ARBA00022622"/>
    </source>
</evidence>
<feature type="chain" id="PRO_5001775574" description="Crh-like protein" evidence="18">
    <location>
        <begin position="22"/>
        <end position="433"/>
    </location>
</feature>
<comment type="function">
    <text evidence="14">Dual chitinase/transglycosylase that plays a role in cell wall architecture. Chitinase and transglycosylase activities are coupled. Required for the polysaccharide cross-linking at the septa and the cell wall. More specifically, transfers chitin to 1,6-beta-glucan in the cell wall.</text>
</comment>
<dbReference type="EC" id="3.2.-.-" evidence="15"/>
<dbReference type="PANTHER" id="PTHR10963:SF22">
    <property type="entry name" value="GLYCOSIDASE CRH2-RELATED"/>
    <property type="match status" value="1"/>
</dbReference>
<keyword evidence="10" id="KW-0449">Lipoprotein</keyword>
<dbReference type="Proteomes" id="UP000028545">
    <property type="component" value="Unassembled WGS sequence"/>
</dbReference>
<evidence type="ECO:0000256" key="11">
    <source>
        <dbReference type="ARBA" id="ARBA00023295"/>
    </source>
</evidence>
<dbReference type="FunFam" id="2.60.120.200:FF:000159">
    <property type="entry name" value="Glycosidase"/>
    <property type="match status" value="1"/>
</dbReference>
<feature type="signal peptide" evidence="18">
    <location>
        <begin position="1"/>
        <end position="21"/>
    </location>
</feature>
<dbReference type="GO" id="GO:0005975">
    <property type="term" value="P:carbohydrate metabolic process"/>
    <property type="evidence" value="ECO:0007669"/>
    <property type="project" value="InterPro"/>
</dbReference>
<dbReference type="VEuPathDB" id="FungiDB:SAPIO_CDS2050"/>
<dbReference type="OMA" id="WNATANQ"/>
<accession>A0A084GD49</accession>
<keyword evidence="12" id="KW-0961">Cell wall biogenesis/degradation</keyword>
<evidence type="ECO:0000259" key="19">
    <source>
        <dbReference type="PROSITE" id="PS51762"/>
    </source>
</evidence>
<dbReference type="PROSITE" id="PS51762">
    <property type="entry name" value="GH16_2"/>
    <property type="match status" value="1"/>
</dbReference>
<dbReference type="GO" id="GO:0031505">
    <property type="term" value="P:fungal-type cell wall organization"/>
    <property type="evidence" value="ECO:0007669"/>
    <property type="project" value="TreeGrafter"/>
</dbReference>
<evidence type="ECO:0000313" key="21">
    <source>
        <dbReference type="Proteomes" id="UP000028545"/>
    </source>
</evidence>
<dbReference type="AlphaFoldDB" id="A0A084GD49"/>
<evidence type="ECO:0000256" key="18">
    <source>
        <dbReference type="SAM" id="SignalP"/>
    </source>
</evidence>
<keyword evidence="9" id="KW-0325">Glycoprotein</keyword>
<dbReference type="PIRSF" id="PIRSF037299">
    <property type="entry name" value="Glycosidase_CRH1_prd"/>
    <property type="match status" value="1"/>
</dbReference>
<dbReference type="GO" id="GO:0008843">
    <property type="term" value="F:endochitinase activity"/>
    <property type="evidence" value="ECO:0007669"/>
    <property type="project" value="UniProtKB-EC"/>
</dbReference>
<keyword evidence="6 18" id="KW-0732">Signal</keyword>
<feature type="compositionally biased region" description="Gly residues" evidence="17">
    <location>
        <begin position="362"/>
        <end position="387"/>
    </location>
</feature>
<reference evidence="20 21" key="1">
    <citation type="journal article" date="2014" name="Genome Announc.">
        <title>Draft genome sequence of the pathogenic fungus Scedosporium apiospermum.</title>
        <authorList>
            <person name="Vandeputte P."/>
            <person name="Ghamrawi S."/>
            <person name="Rechenmann M."/>
            <person name="Iltis A."/>
            <person name="Giraud S."/>
            <person name="Fleury M."/>
            <person name="Thornton C."/>
            <person name="Delhaes L."/>
            <person name="Meyer W."/>
            <person name="Papon N."/>
            <person name="Bouchara J.P."/>
        </authorList>
    </citation>
    <scope>NUCLEOTIDE SEQUENCE [LARGE SCALE GENOMIC DNA]</scope>
    <source>
        <strain evidence="20 21">IHEM 14462</strain>
    </source>
</reference>
<gene>
    <name evidence="20" type="ORF">SAPIO_CDS2050</name>
</gene>
<evidence type="ECO:0000256" key="10">
    <source>
        <dbReference type="ARBA" id="ARBA00023288"/>
    </source>
</evidence>
<evidence type="ECO:0000256" key="1">
    <source>
        <dbReference type="ARBA" id="ARBA00000822"/>
    </source>
</evidence>
<evidence type="ECO:0000256" key="12">
    <source>
        <dbReference type="ARBA" id="ARBA00023316"/>
    </source>
</evidence>
<dbReference type="EMBL" id="JOWA01000085">
    <property type="protein sequence ID" value="KEZ45261.1"/>
    <property type="molecule type" value="Genomic_DNA"/>
</dbReference>
<evidence type="ECO:0000256" key="16">
    <source>
        <dbReference type="PIRSR" id="PIRSR037299-1"/>
    </source>
</evidence>
<evidence type="ECO:0000256" key="13">
    <source>
        <dbReference type="ARBA" id="ARBA00038074"/>
    </source>
</evidence>
<keyword evidence="5" id="KW-0808">Transferase</keyword>
<keyword evidence="8 15" id="KW-0472">Membrane</keyword>
<evidence type="ECO:0000313" key="20">
    <source>
        <dbReference type="EMBL" id="KEZ45261.1"/>
    </source>
</evidence>
<keyword evidence="3" id="KW-0336">GPI-anchor</keyword>
<evidence type="ECO:0000256" key="4">
    <source>
        <dbReference type="ARBA" id="ARBA00022676"/>
    </source>
</evidence>
<comment type="caution">
    <text evidence="20">The sequence shown here is derived from an EMBL/GenBank/DDBJ whole genome shotgun (WGS) entry which is preliminary data.</text>
</comment>
<keyword evidence="11" id="KW-0326">Glycosidase</keyword>
<comment type="subcellular location">
    <subcellularLocation>
        <location evidence="2">Membrane</location>
        <topology evidence="2">Lipid-anchor</topology>
        <topology evidence="2">GPI-anchor</topology>
    </subcellularLocation>
</comment>
<dbReference type="GeneID" id="27721122"/>
<dbReference type="Gene3D" id="2.60.120.200">
    <property type="match status" value="1"/>
</dbReference>
<dbReference type="GO" id="GO:0098552">
    <property type="term" value="C:side of membrane"/>
    <property type="evidence" value="ECO:0007669"/>
    <property type="project" value="UniProtKB-KW"/>
</dbReference>
<dbReference type="InterPro" id="IPR000757">
    <property type="entry name" value="Beta-glucanase-like"/>
</dbReference>
<keyword evidence="7 15" id="KW-0378">Hydrolase</keyword>
<evidence type="ECO:0000256" key="14">
    <source>
        <dbReference type="ARBA" id="ARBA00093308"/>
    </source>
</evidence>
<evidence type="ECO:0000256" key="17">
    <source>
        <dbReference type="SAM" id="MobiDB-lite"/>
    </source>
</evidence>
<dbReference type="HOGENOM" id="CLU_040459_0_0_1"/>
<feature type="active site" description="Proton donor" evidence="16">
    <location>
        <position position="167"/>
    </location>
</feature>
<organism evidence="20 21">
    <name type="scientific">Pseudallescheria apiosperma</name>
    <name type="common">Scedosporium apiospermum</name>
    <dbReference type="NCBI Taxonomy" id="563466"/>
    <lineage>
        <taxon>Eukaryota</taxon>
        <taxon>Fungi</taxon>
        <taxon>Dikarya</taxon>
        <taxon>Ascomycota</taxon>
        <taxon>Pezizomycotina</taxon>
        <taxon>Sordariomycetes</taxon>
        <taxon>Hypocreomycetidae</taxon>
        <taxon>Microascales</taxon>
        <taxon>Microascaceae</taxon>
        <taxon>Scedosporium</taxon>
    </lineage>
</organism>
<dbReference type="InterPro" id="IPR013320">
    <property type="entry name" value="ConA-like_dom_sf"/>
</dbReference>
<evidence type="ECO:0000256" key="9">
    <source>
        <dbReference type="ARBA" id="ARBA00023180"/>
    </source>
</evidence>
<dbReference type="Pfam" id="PF00722">
    <property type="entry name" value="Glyco_hydro_16"/>
    <property type="match status" value="1"/>
</dbReference>
<sequence>MIGSLLPMALVALLQATTVLAQTPPSCSLDKKCPESAPCCSQYGQCGTGAFCLGGCDPRMSFSLDSCAPAPVCQNKKYPMNSLDRIVEMGKYLGDSSKADWVYQGTPFAHDGNILLTMKPQSVGTVMASTTYMWYGTVKAKIKTSRGRGVVTAFILYGDVKDEIDYEWVGVDLETSQTNYYFQGIPKYDQSYNISMSSDTFANWHEYEIRWTPDQIQWVVDGQVERTKEKKDTWNATANQWDFPQTPARVQLSIWPGGAESNAKGTIDWAGGVIDWNGEDIKKVGYYYATFGEIEVQCFNANSPPGTNKGKSYIYNDYRATNDTVEDTDKGTVLSSFAATGRDMTKGAESSDDSVSQIPGGTNPGSGSTGHGTDSGSGSDGSSGGGQVSDECKGGNSFAQSCTEDTTKDGAAGKKGPASALAVIIALGALLWV</sequence>
<evidence type="ECO:0000256" key="6">
    <source>
        <dbReference type="ARBA" id="ARBA00022729"/>
    </source>
</evidence>
<dbReference type="GO" id="GO:0016757">
    <property type="term" value="F:glycosyltransferase activity"/>
    <property type="evidence" value="ECO:0007669"/>
    <property type="project" value="UniProtKB-KW"/>
</dbReference>
<feature type="domain" description="GH16" evidence="19">
    <location>
        <begin position="17"/>
        <end position="278"/>
    </location>
</feature>
<evidence type="ECO:0000256" key="7">
    <source>
        <dbReference type="ARBA" id="ARBA00022801"/>
    </source>
</evidence>
<comment type="similarity">
    <text evidence="13">Belongs to the glycosyl hydrolase 16 family. CRH1 subfamily.</text>
</comment>
<evidence type="ECO:0000256" key="2">
    <source>
        <dbReference type="ARBA" id="ARBA00004589"/>
    </source>
</evidence>
<dbReference type="RefSeq" id="XP_016645060.1">
    <property type="nucleotide sequence ID" value="XM_016785182.1"/>
</dbReference>
<feature type="region of interest" description="Disordered" evidence="17">
    <location>
        <begin position="343"/>
        <end position="416"/>
    </location>
</feature>
<dbReference type="GO" id="GO:0009277">
    <property type="term" value="C:fungal-type cell wall"/>
    <property type="evidence" value="ECO:0007669"/>
    <property type="project" value="UniProtKB-ARBA"/>
</dbReference>
<dbReference type="PANTHER" id="PTHR10963">
    <property type="entry name" value="GLYCOSYL HYDROLASE-RELATED"/>
    <property type="match status" value="1"/>
</dbReference>
<dbReference type="SUPFAM" id="SSF49899">
    <property type="entry name" value="Concanavalin A-like lectins/glucanases"/>
    <property type="match status" value="1"/>
</dbReference>
<proteinExistence type="inferred from homology"/>
<dbReference type="OrthoDB" id="4781at2759"/>
<name>A0A084GD49_PSEDA</name>
<comment type="catalytic activity">
    <reaction evidence="1">
        <text>Random endo-hydrolysis of N-acetyl-beta-D-glucosaminide (1-&gt;4)-beta-linkages in chitin and chitodextrins.</text>
        <dbReference type="EC" id="3.2.1.14"/>
    </reaction>
</comment>
<dbReference type="InterPro" id="IPR017168">
    <property type="entry name" value="CHR-like"/>
</dbReference>
<evidence type="ECO:0000256" key="8">
    <source>
        <dbReference type="ARBA" id="ARBA00023136"/>
    </source>
</evidence>
<keyword evidence="4" id="KW-0328">Glycosyltransferase</keyword>
<evidence type="ECO:0000256" key="15">
    <source>
        <dbReference type="PIRNR" id="PIRNR037299"/>
    </source>
</evidence>
<keyword evidence="21" id="KW-1185">Reference proteome</keyword>
<feature type="active site" description="Nucleophile" evidence="16">
    <location>
        <position position="163"/>
    </location>
</feature>
<dbReference type="KEGG" id="sapo:SAPIO_CDS2050"/>
<protein>
    <recommendedName>
        <fullName evidence="15">Crh-like protein</fullName>
        <ecNumber evidence="15">3.2.-.-</ecNumber>
    </recommendedName>
</protein>
<evidence type="ECO:0000256" key="5">
    <source>
        <dbReference type="ARBA" id="ARBA00022679"/>
    </source>
</evidence>